<evidence type="ECO:0000313" key="5">
    <source>
        <dbReference type="Proteomes" id="UP000291022"/>
    </source>
</evidence>
<dbReference type="GO" id="GO:0005675">
    <property type="term" value="C:transcription factor TFIIH holo complex"/>
    <property type="evidence" value="ECO:0007669"/>
    <property type="project" value="TreeGrafter"/>
</dbReference>
<reference evidence="5" key="1">
    <citation type="submission" date="2016-06" db="EMBL/GenBank/DDBJ databases">
        <title>De novo assembly and RNA-Seq shows season-dependent expression and editing in black bear kidneys.</title>
        <authorList>
            <person name="Korstanje R."/>
            <person name="Srivastava A."/>
            <person name="Sarsani V.K."/>
            <person name="Sheehan S.M."/>
            <person name="Seger R.L."/>
            <person name="Barter M.E."/>
            <person name="Lindqvist C."/>
            <person name="Brody L.C."/>
            <person name="Mullikin J.C."/>
        </authorList>
    </citation>
    <scope>NUCLEOTIDE SEQUENCE [LARGE SCALE GENOMIC DNA]</scope>
</reference>
<keyword evidence="1" id="KW-0804">Transcription</keyword>
<organism evidence="4 5">
    <name type="scientific">Ursus americanus</name>
    <name type="common">American black bear</name>
    <name type="synonym">Euarctos americanus</name>
    <dbReference type="NCBI Taxonomy" id="9643"/>
    <lineage>
        <taxon>Eukaryota</taxon>
        <taxon>Metazoa</taxon>
        <taxon>Chordata</taxon>
        <taxon>Craniata</taxon>
        <taxon>Vertebrata</taxon>
        <taxon>Euteleostomi</taxon>
        <taxon>Mammalia</taxon>
        <taxon>Eutheria</taxon>
        <taxon>Laurasiatheria</taxon>
        <taxon>Carnivora</taxon>
        <taxon>Caniformia</taxon>
        <taxon>Ursidae</taxon>
        <taxon>Ursus</taxon>
    </lineage>
</organism>
<keyword evidence="1" id="KW-0805">Transcription regulation</keyword>
<feature type="region of interest" description="Disordered" evidence="2">
    <location>
        <begin position="45"/>
        <end position="86"/>
    </location>
</feature>
<keyword evidence="1" id="KW-0234">DNA repair</keyword>
<keyword evidence="5" id="KW-1185">Reference proteome</keyword>
<evidence type="ECO:0000256" key="2">
    <source>
        <dbReference type="SAM" id="MobiDB-lite"/>
    </source>
</evidence>
<dbReference type="PANTHER" id="PTHR13152">
    <property type="entry name" value="TFIIH, POLYPEPTIDE 4"/>
    <property type="match status" value="1"/>
</dbReference>
<comment type="function">
    <text evidence="1">Component of the general transcription and DNA repair factor IIH (TFIIH) core complex which is involved in general and transcription-coupled nucleotide excision repair (NER) of damaged DNA.</text>
</comment>
<dbReference type="Ensembl" id="ENSUAMT00000000362.1">
    <property type="protein sequence ID" value="ENSUAMP00000000304.1"/>
    <property type="gene ID" value="ENSUAMG00000000347.1"/>
</dbReference>
<dbReference type="Pfam" id="PF03849">
    <property type="entry name" value="Tfb2"/>
    <property type="match status" value="1"/>
</dbReference>
<feature type="region of interest" description="Disordered" evidence="2">
    <location>
        <begin position="211"/>
        <end position="233"/>
    </location>
</feature>
<keyword evidence="1" id="KW-0227">DNA damage</keyword>
<dbReference type="AlphaFoldDB" id="A0A452Q7V4"/>
<protein>
    <recommendedName>
        <fullName evidence="1">General transcription factor IIH subunit 4</fullName>
    </recommendedName>
</protein>
<feature type="compositionally biased region" description="Basic and acidic residues" evidence="2">
    <location>
        <begin position="221"/>
        <end position="233"/>
    </location>
</feature>
<sequence length="263" mass="28876">MEAFMGLLLFVVQTHPLTSLLLFQSSGGKYRAAEWPPDLAHPAAPWWSPGPHPQPHLPPEPPHCPSGGKAWSDDTSQLGPDKHARDVPSLDKYAEERWEVVLHFMVGSPSAAVSQDLAQLLSQAGLMKSTEPGEPPCITSAGFQFLLLDTPAQLWYFMLQYLQTAQSRGMDLVEILSFLFQLSFSTLGKVSRGMELGAWVGKLVDREMRRGNQVTGKSVKGKNEQSRDGKRGNECMRLGGGECDVLDPTGHLSSPGLFCGRYE</sequence>
<proteinExistence type="inferred from homology"/>
<dbReference type="Proteomes" id="UP000291022">
    <property type="component" value="Unassembled WGS sequence"/>
</dbReference>
<dbReference type="GO" id="GO:0003690">
    <property type="term" value="F:double-stranded DNA binding"/>
    <property type="evidence" value="ECO:0007669"/>
    <property type="project" value="TreeGrafter"/>
</dbReference>
<evidence type="ECO:0000313" key="4">
    <source>
        <dbReference type="Ensembl" id="ENSUAMP00000000304.1"/>
    </source>
</evidence>
<accession>A0A452Q7V4</accession>
<evidence type="ECO:0000256" key="1">
    <source>
        <dbReference type="RuleBase" id="RU364024"/>
    </source>
</evidence>
<reference evidence="4" key="3">
    <citation type="submission" date="2025-09" db="UniProtKB">
        <authorList>
            <consortium name="Ensembl"/>
        </authorList>
    </citation>
    <scope>IDENTIFICATION</scope>
</reference>
<dbReference type="GeneTree" id="ENSGT00390000014159"/>
<evidence type="ECO:0000256" key="3">
    <source>
        <dbReference type="SAM" id="SignalP"/>
    </source>
</evidence>
<feature type="compositionally biased region" description="Pro residues" evidence="2">
    <location>
        <begin position="48"/>
        <end position="64"/>
    </location>
</feature>
<feature type="chain" id="PRO_5019232545" description="General transcription factor IIH subunit 4" evidence="3">
    <location>
        <begin position="20"/>
        <end position="263"/>
    </location>
</feature>
<dbReference type="STRING" id="9643.ENSUAMP00000000304"/>
<comment type="subcellular location">
    <subcellularLocation>
        <location evidence="1">Nucleus</location>
    </subcellularLocation>
</comment>
<dbReference type="GO" id="GO:0001671">
    <property type="term" value="F:ATPase activator activity"/>
    <property type="evidence" value="ECO:0007669"/>
    <property type="project" value="InterPro"/>
</dbReference>
<comment type="similarity">
    <text evidence="1">Belongs to the TFB2 family.</text>
</comment>
<feature type="signal peptide" evidence="3">
    <location>
        <begin position="1"/>
        <end position="19"/>
    </location>
</feature>
<reference evidence="4" key="2">
    <citation type="submission" date="2025-08" db="UniProtKB">
        <authorList>
            <consortium name="Ensembl"/>
        </authorList>
    </citation>
    <scope>IDENTIFICATION</scope>
</reference>
<dbReference type="InterPro" id="IPR004598">
    <property type="entry name" value="TFIIH_p52/Tfb2"/>
</dbReference>
<keyword evidence="3" id="KW-0732">Signal</keyword>
<dbReference type="GO" id="GO:0000439">
    <property type="term" value="C:transcription factor TFIIH core complex"/>
    <property type="evidence" value="ECO:0007669"/>
    <property type="project" value="InterPro"/>
</dbReference>
<dbReference type="GO" id="GO:0006289">
    <property type="term" value="P:nucleotide-excision repair"/>
    <property type="evidence" value="ECO:0007669"/>
    <property type="project" value="InterPro"/>
</dbReference>
<keyword evidence="1" id="KW-0539">Nucleus</keyword>
<name>A0A452Q7V4_URSAM</name>
<dbReference type="PANTHER" id="PTHR13152:SF0">
    <property type="entry name" value="GENERAL TRANSCRIPTION FACTOR IIH SUBUNIT 4"/>
    <property type="match status" value="1"/>
</dbReference>